<dbReference type="Proteomes" id="UP000315235">
    <property type="component" value="Unassembled WGS sequence"/>
</dbReference>
<reference evidence="2 3" key="1">
    <citation type="submission" date="2019-07" db="EMBL/GenBank/DDBJ databases">
        <title>Pseudomonas mangiferae sp. nov., isolated from bark of mango tree in Thailand.</title>
        <authorList>
            <person name="Srisuk N."/>
            <person name="Anurat P."/>
        </authorList>
    </citation>
    <scope>NUCLEOTIDE SEQUENCE [LARGE SCALE GENOMIC DNA]</scope>
    <source>
        <strain evidence="2 3">DMKU_BBB3-04</strain>
    </source>
</reference>
<dbReference type="OrthoDB" id="7024794at2"/>
<gene>
    <name evidence="2" type="ORF">FM069_19245</name>
</gene>
<accession>A0A553GUM5</accession>
<evidence type="ECO:0000256" key="1">
    <source>
        <dbReference type="SAM" id="MobiDB-lite"/>
    </source>
</evidence>
<dbReference type="EMBL" id="VJOY01000019">
    <property type="protein sequence ID" value="TRX73191.1"/>
    <property type="molecule type" value="Genomic_DNA"/>
</dbReference>
<dbReference type="Gene3D" id="1.25.40.10">
    <property type="entry name" value="Tetratricopeptide repeat domain"/>
    <property type="match status" value="1"/>
</dbReference>
<dbReference type="InterPro" id="IPR011990">
    <property type="entry name" value="TPR-like_helical_dom_sf"/>
</dbReference>
<evidence type="ECO:0000313" key="2">
    <source>
        <dbReference type="EMBL" id="TRX73191.1"/>
    </source>
</evidence>
<organism evidence="2 3">
    <name type="scientific">Pseudomonas mangiferae</name>
    <dbReference type="NCBI Taxonomy" id="2593654"/>
    <lineage>
        <taxon>Bacteria</taxon>
        <taxon>Pseudomonadati</taxon>
        <taxon>Pseudomonadota</taxon>
        <taxon>Gammaproteobacteria</taxon>
        <taxon>Pseudomonadales</taxon>
        <taxon>Pseudomonadaceae</taxon>
        <taxon>Pseudomonas</taxon>
    </lineage>
</organism>
<protein>
    <submittedName>
        <fullName evidence="2">Sel1 repeat family protein</fullName>
    </submittedName>
</protein>
<name>A0A553GUM5_9PSED</name>
<feature type="region of interest" description="Disordered" evidence="1">
    <location>
        <begin position="89"/>
        <end position="111"/>
    </location>
</feature>
<sequence length="111" mass="12520">MPFRFLPDTSRSVPPLPLRVALWLLDESPLGRTDGGKRLAGRLLRLPAQRGVVQAQSRLGRLLCHDAADLCARRRGQEWLRQAARAGDPQARQALDQLNPQLRLNARTRPR</sequence>
<comment type="caution">
    <text evidence="2">The sequence shown here is derived from an EMBL/GenBank/DDBJ whole genome shotgun (WGS) entry which is preliminary data.</text>
</comment>
<dbReference type="RefSeq" id="WP_143490045.1">
    <property type="nucleotide sequence ID" value="NZ_VJOY01000019.1"/>
</dbReference>
<proteinExistence type="predicted"/>
<keyword evidence="3" id="KW-1185">Reference proteome</keyword>
<evidence type="ECO:0000313" key="3">
    <source>
        <dbReference type="Proteomes" id="UP000315235"/>
    </source>
</evidence>
<dbReference type="AlphaFoldDB" id="A0A553GUM5"/>